<dbReference type="PANTHER" id="PTHR43227">
    <property type="entry name" value="BLL4140 PROTEIN"/>
    <property type="match status" value="1"/>
</dbReference>
<dbReference type="SUPFAM" id="SSF161098">
    <property type="entry name" value="MetI-like"/>
    <property type="match status" value="1"/>
</dbReference>
<evidence type="ECO:0000259" key="8">
    <source>
        <dbReference type="PROSITE" id="PS50928"/>
    </source>
</evidence>
<keyword evidence="4 7" id="KW-0812">Transmembrane</keyword>
<comment type="caution">
    <text evidence="9">The sequence shown here is derived from an EMBL/GenBank/DDBJ whole genome shotgun (WGS) entry which is preliminary data.</text>
</comment>
<evidence type="ECO:0000256" key="3">
    <source>
        <dbReference type="ARBA" id="ARBA00022475"/>
    </source>
</evidence>
<keyword evidence="6 7" id="KW-0472">Membrane</keyword>
<feature type="transmembrane region" description="Helical" evidence="7">
    <location>
        <begin position="133"/>
        <end position="157"/>
    </location>
</feature>
<dbReference type="AlphaFoldDB" id="A0A926EHB8"/>
<dbReference type="InterPro" id="IPR035906">
    <property type="entry name" value="MetI-like_sf"/>
</dbReference>
<evidence type="ECO:0000256" key="2">
    <source>
        <dbReference type="ARBA" id="ARBA00022448"/>
    </source>
</evidence>
<comment type="similarity">
    <text evidence="7">Belongs to the binding-protein-dependent transport system permease family.</text>
</comment>
<keyword evidence="10" id="KW-1185">Reference proteome</keyword>
<protein>
    <submittedName>
        <fullName evidence="9">Sugar ABC transporter permease</fullName>
    </submittedName>
</protein>
<keyword evidence="2 7" id="KW-0813">Transport</keyword>
<dbReference type="RefSeq" id="WP_330597774.1">
    <property type="nucleotide sequence ID" value="NZ_JACRSY010000039.1"/>
</dbReference>
<dbReference type="CDD" id="cd06261">
    <property type="entry name" value="TM_PBP2"/>
    <property type="match status" value="1"/>
</dbReference>
<name>A0A926EHB8_9FIRM</name>
<evidence type="ECO:0000256" key="1">
    <source>
        <dbReference type="ARBA" id="ARBA00004651"/>
    </source>
</evidence>
<feature type="transmembrane region" description="Helical" evidence="7">
    <location>
        <begin position="76"/>
        <end position="101"/>
    </location>
</feature>
<dbReference type="InterPro" id="IPR050809">
    <property type="entry name" value="UgpAE/MalFG_permease"/>
</dbReference>
<proteinExistence type="inferred from homology"/>
<evidence type="ECO:0000256" key="7">
    <source>
        <dbReference type="RuleBase" id="RU363032"/>
    </source>
</evidence>
<dbReference type="EMBL" id="JACRSY010000039">
    <property type="protein sequence ID" value="MBC8581186.1"/>
    <property type="molecule type" value="Genomic_DNA"/>
</dbReference>
<dbReference type="Proteomes" id="UP000655830">
    <property type="component" value="Unassembled WGS sequence"/>
</dbReference>
<evidence type="ECO:0000313" key="9">
    <source>
        <dbReference type="EMBL" id="MBC8581186.1"/>
    </source>
</evidence>
<evidence type="ECO:0000313" key="10">
    <source>
        <dbReference type="Proteomes" id="UP000655830"/>
    </source>
</evidence>
<evidence type="ECO:0000256" key="6">
    <source>
        <dbReference type="ARBA" id="ARBA00023136"/>
    </source>
</evidence>
<dbReference type="Gene3D" id="1.10.3720.10">
    <property type="entry name" value="MetI-like"/>
    <property type="match status" value="1"/>
</dbReference>
<evidence type="ECO:0000256" key="4">
    <source>
        <dbReference type="ARBA" id="ARBA00022692"/>
    </source>
</evidence>
<keyword evidence="3" id="KW-1003">Cell membrane</keyword>
<gene>
    <name evidence="9" type="ORF">H8718_16835</name>
</gene>
<feature type="domain" description="ABC transmembrane type-1" evidence="8">
    <location>
        <begin position="1"/>
        <end position="154"/>
    </location>
</feature>
<sequence>MSTGFITKIVNAFTSHEGSLIADPNCFRTIYVASDIWAGFGWGSIIYLAAMMGINQELYEAASIDGAGKFRQMWHVTLPGITPTIIIMFILAVGNLMGVGWEKAFLLQTPLTYETSDIISTFVYRKGFQDMDYGYSTAVGLFNSIINCMLIIIANAISRKFSETSLW</sequence>
<dbReference type="Pfam" id="PF00528">
    <property type="entry name" value="BPD_transp_1"/>
    <property type="match status" value="1"/>
</dbReference>
<dbReference type="GO" id="GO:0005886">
    <property type="term" value="C:plasma membrane"/>
    <property type="evidence" value="ECO:0007669"/>
    <property type="project" value="UniProtKB-SubCell"/>
</dbReference>
<accession>A0A926EHB8</accession>
<comment type="subcellular location">
    <subcellularLocation>
        <location evidence="1 7">Cell membrane</location>
        <topology evidence="1 7">Multi-pass membrane protein</topology>
    </subcellularLocation>
</comment>
<dbReference type="PANTHER" id="PTHR43227:SF11">
    <property type="entry name" value="BLL4140 PROTEIN"/>
    <property type="match status" value="1"/>
</dbReference>
<organism evidence="9 10">
    <name type="scientific">Zhenhengia yiwuensis</name>
    <dbReference type="NCBI Taxonomy" id="2763666"/>
    <lineage>
        <taxon>Bacteria</taxon>
        <taxon>Bacillati</taxon>
        <taxon>Bacillota</taxon>
        <taxon>Clostridia</taxon>
        <taxon>Lachnospirales</taxon>
        <taxon>Lachnospiraceae</taxon>
        <taxon>Zhenhengia</taxon>
    </lineage>
</organism>
<dbReference type="InterPro" id="IPR000515">
    <property type="entry name" value="MetI-like"/>
</dbReference>
<evidence type="ECO:0000256" key="5">
    <source>
        <dbReference type="ARBA" id="ARBA00022989"/>
    </source>
</evidence>
<dbReference type="PROSITE" id="PS50928">
    <property type="entry name" value="ABC_TM1"/>
    <property type="match status" value="1"/>
</dbReference>
<feature type="transmembrane region" description="Helical" evidence="7">
    <location>
        <begin position="36"/>
        <end position="55"/>
    </location>
</feature>
<keyword evidence="5 7" id="KW-1133">Transmembrane helix</keyword>
<reference evidence="9" key="1">
    <citation type="submission" date="2020-08" db="EMBL/GenBank/DDBJ databases">
        <title>Genome public.</title>
        <authorList>
            <person name="Liu C."/>
            <person name="Sun Q."/>
        </authorList>
    </citation>
    <scope>NUCLEOTIDE SEQUENCE</scope>
    <source>
        <strain evidence="9">NSJ-12</strain>
    </source>
</reference>
<dbReference type="GO" id="GO:0055085">
    <property type="term" value="P:transmembrane transport"/>
    <property type="evidence" value="ECO:0007669"/>
    <property type="project" value="InterPro"/>
</dbReference>